<dbReference type="AlphaFoldDB" id="A0A4C1T019"/>
<dbReference type="EMBL" id="BGZK01000023">
    <property type="protein sequence ID" value="GBP06870.1"/>
    <property type="molecule type" value="Genomic_DNA"/>
</dbReference>
<name>A0A4C1T019_EUMVA</name>
<keyword evidence="2" id="KW-1185">Reference proteome</keyword>
<reference evidence="1 2" key="1">
    <citation type="journal article" date="2019" name="Commun. Biol.">
        <title>The bagworm genome reveals a unique fibroin gene that provides high tensile strength.</title>
        <authorList>
            <person name="Kono N."/>
            <person name="Nakamura H."/>
            <person name="Ohtoshi R."/>
            <person name="Tomita M."/>
            <person name="Numata K."/>
            <person name="Arakawa K."/>
        </authorList>
    </citation>
    <scope>NUCLEOTIDE SEQUENCE [LARGE SCALE GENOMIC DNA]</scope>
</reference>
<dbReference type="Proteomes" id="UP000299102">
    <property type="component" value="Unassembled WGS sequence"/>
</dbReference>
<evidence type="ECO:0000313" key="2">
    <source>
        <dbReference type="Proteomes" id="UP000299102"/>
    </source>
</evidence>
<protein>
    <submittedName>
        <fullName evidence="1">Uncharacterized protein</fullName>
    </submittedName>
</protein>
<accession>A0A4C1T019</accession>
<gene>
    <name evidence="1" type="ORF">EVAR_92769_1</name>
</gene>
<evidence type="ECO:0000313" key="1">
    <source>
        <dbReference type="EMBL" id="GBP06870.1"/>
    </source>
</evidence>
<comment type="caution">
    <text evidence="1">The sequence shown here is derived from an EMBL/GenBank/DDBJ whole genome shotgun (WGS) entry which is preliminary data.</text>
</comment>
<organism evidence="1 2">
    <name type="scientific">Eumeta variegata</name>
    <name type="common">Bagworm moth</name>
    <name type="synonym">Eumeta japonica</name>
    <dbReference type="NCBI Taxonomy" id="151549"/>
    <lineage>
        <taxon>Eukaryota</taxon>
        <taxon>Metazoa</taxon>
        <taxon>Ecdysozoa</taxon>
        <taxon>Arthropoda</taxon>
        <taxon>Hexapoda</taxon>
        <taxon>Insecta</taxon>
        <taxon>Pterygota</taxon>
        <taxon>Neoptera</taxon>
        <taxon>Endopterygota</taxon>
        <taxon>Lepidoptera</taxon>
        <taxon>Glossata</taxon>
        <taxon>Ditrysia</taxon>
        <taxon>Tineoidea</taxon>
        <taxon>Psychidae</taxon>
        <taxon>Oiketicinae</taxon>
        <taxon>Eumeta</taxon>
    </lineage>
</organism>
<proteinExistence type="predicted"/>
<sequence>MTPTPLPDARPLVACLAPAEHLLSRAYKPRLDRHSDLSARIQCNNVCDAAAATASLLFPPERLVRITIPRAGCAHYYPNPSL</sequence>